<keyword evidence="6" id="KW-1185">Reference proteome</keyword>
<dbReference type="InterPro" id="IPR051465">
    <property type="entry name" value="Cell_Envelope_Struct_Comp"/>
</dbReference>
<feature type="region of interest" description="Disordered" evidence="2">
    <location>
        <begin position="327"/>
        <end position="357"/>
    </location>
</feature>
<organism evidence="5 6">
    <name type="scientific">Ructibacterium gallinarum</name>
    <dbReference type="NCBI Taxonomy" id="2779355"/>
    <lineage>
        <taxon>Bacteria</taxon>
        <taxon>Bacillati</taxon>
        <taxon>Bacillota</taxon>
        <taxon>Clostridia</taxon>
        <taxon>Eubacteriales</taxon>
        <taxon>Oscillospiraceae</taxon>
        <taxon>Ructibacterium</taxon>
    </lineage>
</organism>
<evidence type="ECO:0000313" key="6">
    <source>
        <dbReference type="Proteomes" id="UP000806542"/>
    </source>
</evidence>
<evidence type="ECO:0000256" key="1">
    <source>
        <dbReference type="ARBA" id="ARBA00022737"/>
    </source>
</evidence>
<feature type="chain" id="PRO_5039533491" evidence="3">
    <location>
        <begin position="23"/>
        <end position="557"/>
    </location>
</feature>
<proteinExistence type="predicted"/>
<dbReference type="PANTHER" id="PTHR43308">
    <property type="entry name" value="OUTER MEMBRANE PROTEIN ALPHA-RELATED"/>
    <property type="match status" value="1"/>
</dbReference>
<gene>
    <name evidence="5" type="ORF">INF28_00720</name>
</gene>
<protein>
    <submittedName>
        <fullName evidence="5">S-layer homology domain-containing protein</fullName>
    </submittedName>
</protein>
<feature type="compositionally biased region" description="Gly residues" evidence="2">
    <location>
        <begin position="331"/>
        <end position="357"/>
    </location>
</feature>
<dbReference type="Proteomes" id="UP000806542">
    <property type="component" value="Unassembled WGS sequence"/>
</dbReference>
<dbReference type="EMBL" id="JADCKB010000001">
    <property type="protein sequence ID" value="MBE5038990.1"/>
    <property type="molecule type" value="Genomic_DNA"/>
</dbReference>
<dbReference type="PANTHER" id="PTHR43308:SF5">
    <property type="entry name" value="S-LAYER PROTEIN _ PEPTIDOGLYCAN ENDO-BETA-N-ACETYLGLUCOSAMINIDASE"/>
    <property type="match status" value="1"/>
</dbReference>
<dbReference type="Pfam" id="PF00395">
    <property type="entry name" value="SLH"/>
    <property type="match status" value="3"/>
</dbReference>
<sequence>MMKRKIGICLLLCLLWAVSALAAEPVCKVDIETGEISVSGVTEQAKKNRNVTIRVYDGQNGVAHVDQIKTTENGAYSFVFTLINAGGDYRGVISAQEEKDQSFSFYLPNTQETEAFLNAVIACVQEEDAAKLAQVLEQYENAAGLQDTAYADLNKTPVAKALLEKAKADPSVTEGIKQLQAALKEIAVVEAFNQRKTVMENGVFLHEDILKLSEKEEAYALFADGIKAGAKQALAESMQGKNFADIADLQADFEKQTAVFAVGYYKNNGYGHVRGILEKYAALLDLDLTAYGRLSDTQKNTVDAKLVKAAPTTPETLRSALKTAVSEVSAQGGGTGGSGTGGGGGGGRPSGIGGGTTGIYEIDQNDIDAMEQEQNQPVFSDLTDYPWAQVQIVSLAKRGILNGTGDGKFEPERPVCREEFVKMLIAGFGLSVEGEATFADVEPDAWYAAYVGAGVKHGLVYGISDTEFGVGQWIRREDAAVLIYRAMQNQALEMEQTQVHSFVDQESISGYAAEAVGVLSGASILQGNDQGYFLPDASLTRAEAAVMLYRVLEGRES</sequence>
<comment type="caution">
    <text evidence="5">The sequence shown here is derived from an EMBL/GenBank/DDBJ whole genome shotgun (WGS) entry which is preliminary data.</text>
</comment>
<evidence type="ECO:0000313" key="5">
    <source>
        <dbReference type="EMBL" id="MBE5038990.1"/>
    </source>
</evidence>
<evidence type="ECO:0000256" key="2">
    <source>
        <dbReference type="SAM" id="MobiDB-lite"/>
    </source>
</evidence>
<dbReference type="AlphaFoldDB" id="A0A9D5M1R5"/>
<name>A0A9D5M1R5_9FIRM</name>
<dbReference type="PROSITE" id="PS51272">
    <property type="entry name" value="SLH"/>
    <property type="match status" value="3"/>
</dbReference>
<evidence type="ECO:0000256" key="3">
    <source>
        <dbReference type="SAM" id="SignalP"/>
    </source>
</evidence>
<reference evidence="5" key="1">
    <citation type="submission" date="2020-10" db="EMBL/GenBank/DDBJ databases">
        <title>ChiBAC.</title>
        <authorList>
            <person name="Zenner C."/>
            <person name="Hitch T.C.A."/>
            <person name="Clavel T."/>
        </authorList>
    </citation>
    <scope>NUCLEOTIDE SEQUENCE</scope>
    <source>
        <strain evidence="5">DSM 107454</strain>
    </source>
</reference>
<feature type="domain" description="SLH" evidence="4">
    <location>
        <begin position="375"/>
        <end position="438"/>
    </location>
</feature>
<feature type="signal peptide" evidence="3">
    <location>
        <begin position="1"/>
        <end position="22"/>
    </location>
</feature>
<dbReference type="RefSeq" id="WP_226391543.1">
    <property type="nucleotide sequence ID" value="NZ_JADCKB010000001.1"/>
</dbReference>
<keyword evidence="3" id="KW-0732">Signal</keyword>
<accession>A0A9D5M1R5</accession>
<feature type="domain" description="SLH" evidence="4">
    <location>
        <begin position="499"/>
        <end position="557"/>
    </location>
</feature>
<keyword evidence="1" id="KW-0677">Repeat</keyword>
<dbReference type="InterPro" id="IPR001119">
    <property type="entry name" value="SLH_dom"/>
</dbReference>
<evidence type="ECO:0000259" key="4">
    <source>
        <dbReference type="PROSITE" id="PS51272"/>
    </source>
</evidence>
<feature type="domain" description="SLH" evidence="4">
    <location>
        <begin position="439"/>
        <end position="497"/>
    </location>
</feature>